<proteinExistence type="predicted"/>
<comment type="caution">
    <text evidence="2">The sequence shown here is derived from an EMBL/GenBank/DDBJ whole genome shotgun (WGS) entry which is preliminary data.</text>
</comment>
<dbReference type="EMBL" id="AUZM01000012">
    <property type="protein sequence ID" value="ERT08312.1"/>
    <property type="molecule type" value="Genomic_DNA"/>
</dbReference>
<evidence type="ECO:0000313" key="3">
    <source>
        <dbReference type="Proteomes" id="UP000017127"/>
    </source>
</evidence>
<dbReference type="Pfam" id="PF08239">
    <property type="entry name" value="SH3_3"/>
    <property type="match status" value="1"/>
</dbReference>
<accession>U7QLZ1</accession>
<gene>
    <name evidence="2" type="ORF">M595_1717</name>
</gene>
<dbReference type="RefSeq" id="WP_023065559.1">
    <property type="nucleotide sequence ID" value="NZ_AUZM01000012.1"/>
</dbReference>
<dbReference type="PATRIC" id="fig|1348334.3.peg.1675"/>
<dbReference type="Proteomes" id="UP000017127">
    <property type="component" value="Unassembled WGS sequence"/>
</dbReference>
<evidence type="ECO:0000259" key="1">
    <source>
        <dbReference type="Pfam" id="PF08239"/>
    </source>
</evidence>
<protein>
    <submittedName>
        <fullName evidence="2">Bacterial SH3 domain protein</fullName>
    </submittedName>
</protein>
<dbReference type="OrthoDB" id="574458at2"/>
<dbReference type="Gene3D" id="2.30.30.40">
    <property type="entry name" value="SH3 Domains"/>
    <property type="match status" value="1"/>
</dbReference>
<dbReference type="InterPro" id="IPR003646">
    <property type="entry name" value="SH3-like_bac-type"/>
</dbReference>
<organism evidence="2 3">
    <name type="scientific">Lyngbya aestuarii BL J</name>
    <dbReference type="NCBI Taxonomy" id="1348334"/>
    <lineage>
        <taxon>Bacteria</taxon>
        <taxon>Bacillati</taxon>
        <taxon>Cyanobacteriota</taxon>
        <taxon>Cyanophyceae</taxon>
        <taxon>Oscillatoriophycideae</taxon>
        <taxon>Oscillatoriales</taxon>
        <taxon>Microcoleaceae</taxon>
        <taxon>Lyngbya</taxon>
    </lineage>
</organism>
<reference evidence="2 3" key="1">
    <citation type="journal article" date="2013" name="Front. Microbiol.">
        <title>Comparative genomic analyses of the cyanobacterium, Lyngbya aestuarii BL J, a powerful hydrogen producer.</title>
        <authorList>
            <person name="Kothari A."/>
            <person name="Vaughn M."/>
            <person name="Garcia-Pichel F."/>
        </authorList>
    </citation>
    <scope>NUCLEOTIDE SEQUENCE [LARGE SCALE GENOMIC DNA]</scope>
    <source>
        <strain evidence="2 3">BL J</strain>
    </source>
</reference>
<sequence>MKLTKFLGKSLLVVTGISFTWVPQFSAIASLTPVNPTSETGLNPIHLPQAEFQLANIRSCSVADPTDTPLNVRSTPNGKIIGSLPDGVKVEWLKTSSNNKWAFIRTSIMEGYVWAAYLKC</sequence>
<keyword evidence="3" id="KW-1185">Reference proteome</keyword>
<dbReference type="AlphaFoldDB" id="U7QLZ1"/>
<feature type="domain" description="SH3b" evidence="1">
    <location>
        <begin position="70"/>
        <end position="119"/>
    </location>
</feature>
<name>U7QLZ1_9CYAN</name>
<evidence type="ECO:0000313" key="2">
    <source>
        <dbReference type="EMBL" id="ERT08312.1"/>
    </source>
</evidence>